<dbReference type="InterPro" id="IPR036259">
    <property type="entry name" value="MFS_trans_sf"/>
</dbReference>
<comment type="similarity">
    <text evidence="2">Belongs to the major facilitator superfamily.</text>
</comment>
<dbReference type="PANTHER" id="PTHR23514">
    <property type="entry name" value="BYPASS OF STOP CODON PROTEIN 6"/>
    <property type="match status" value="1"/>
</dbReference>
<evidence type="ECO:0000256" key="3">
    <source>
        <dbReference type="ARBA" id="ARBA00022448"/>
    </source>
</evidence>
<dbReference type="GO" id="GO:0016020">
    <property type="term" value="C:membrane"/>
    <property type="evidence" value="ECO:0007669"/>
    <property type="project" value="TreeGrafter"/>
</dbReference>
<feature type="transmembrane region" description="Helical" evidence="7">
    <location>
        <begin position="14"/>
        <end position="34"/>
    </location>
</feature>
<feature type="transmembrane region" description="Helical" evidence="7">
    <location>
        <begin position="126"/>
        <end position="144"/>
    </location>
</feature>
<evidence type="ECO:0000256" key="4">
    <source>
        <dbReference type="ARBA" id="ARBA00022692"/>
    </source>
</evidence>
<name>A0A645CSW4_9ZZZZ</name>
<dbReference type="InterPro" id="IPR051788">
    <property type="entry name" value="MFS_Transporter"/>
</dbReference>
<evidence type="ECO:0000256" key="1">
    <source>
        <dbReference type="ARBA" id="ARBA00004127"/>
    </source>
</evidence>
<keyword evidence="6 7" id="KW-0472">Membrane</keyword>
<evidence type="ECO:0008006" key="9">
    <source>
        <dbReference type="Google" id="ProtNLM"/>
    </source>
</evidence>
<feature type="transmembrane region" description="Helical" evidence="7">
    <location>
        <begin position="54"/>
        <end position="77"/>
    </location>
</feature>
<dbReference type="SUPFAM" id="SSF103473">
    <property type="entry name" value="MFS general substrate transporter"/>
    <property type="match status" value="1"/>
</dbReference>
<evidence type="ECO:0000313" key="8">
    <source>
        <dbReference type="EMBL" id="MPM79782.1"/>
    </source>
</evidence>
<gene>
    <name evidence="8" type="ORF">SDC9_126824</name>
</gene>
<evidence type="ECO:0000256" key="7">
    <source>
        <dbReference type="SAM" id="Phobius"/>
    </source>
</evidence>
<evidence type="ECO:0000256" key="2">
    <source>
        <dbReference type="ARBA" id="ARBA00008335"/>
    </source>
</evidence>
<proteinExistence type="inferred from homology"/>
<dbReference type="GO" id="GO:0022857">
    <property type="term" value="F:transmembrane transporter activity"/>
    <property type="evidence" value="ECO:0007669"/>
    <property type="project" value="InterPro"/>
</dbReference>
<dbReference type="GO" id="GO:0012505">
    <property type="term" value="C:endomembrane system"/>
    <property type="evidence" value="ECO:0007669"/>
    <property type="project" value="UniProtKB-SubCell"/>
</dbReference>
<accession>A0A645CSW4</accession>
<comment type="subcellular location">
    <subcellularLocation>
        <location evidence="1">Endomembrane system</location>
        <topology evidence="1">Multi-pass membrane protein</topology>
    </subcellularLocation>
</comment>
<feature type="transmembrane region" description="Helical" evidence="7">
    <location>
        <begin position="184"/>
        <end position="209"/>
    </location>
</feature>
<feature type="transmembrane region" description="Helical" evidence="7">
    <location>
        <begin position="150"/>
        <end position="172"/>
    </location>
</feature>
<protein>
    <recommendedName>
        <fullName evidence="9">Major facilitator superfamily (MFS) profile domain-containing protein</fullName>
    </recommendedName>
</protein>
<feature type="transmembrane region" description="Helical" evidence="7">
    <location>
        <begin position="229"/>
        <end position="252"/>
    </location>
</feature>
<dbReference type="EMBL" id="VSSQ01029593">
    <property type="protein sequence ID" value="MPM79782.1"/>
    <property type="molecule type" value="Genomic_DNA"/>
</dbReference>
<sequence>MAATGLIKLIGDQYWFLLPILFSLLPIWNTYRFIRVPLKKTLTIEEKTPLRELFSSKIFIVALIVMICSGACEMAMTQWSSYFAEKGLQVSKFTGDLLGPCLLALSMGLGRTVYGLWGQKINIKSALTVSSVVSCICFLITALAPHPVLSLAGCAFSGLATGIMWPGTLTLASTRFRFGGGSMFSVLAIFGDIGCSLGSWLVGKISALAMQSSALANIGTHFHLNAEQAALRFGMLTMAAFPIIMFVCLRFFSIHSAKPHNTQTETV</sequence>
<evidence type="ECO:0000256" key="5">
    <source>
        <dbReference type="ARBA" id="ARBA00022989"/>
    </source>
</evidence>
<reference evidence="8" key="1">
    <citation type="submission" date="2019-08" db="EMBL/GenBank/DDBJ databases">
        <authorList>
            <person name="Kucharzyk K."/>
            <person name="Murdoch R.W."/>
            <person name="Higgins S."/>
            <person name="Loffler F."/>
        </authorList>
    </citation>
    <scope>NUCLEOTIDE SEQUENCE</scope>
</reference>
<dbReference type="Gene3D" id="1.20.1250.20">
    <property type="entry name" value="MFS general substrate transporter like domains"/>
    <property type="match status" value="1"/>
</dbReference>
<evidence type="ECO:0000256" key="6">
    <source>
        <dbReference type="ARBA" id="ARBA00023136"/>
    </source>
</evidence>
<dbReference type="InterPro" id="IPR011701">
    <property type="entry name" value="MFS"/>
</dbReference>
<dbReference type="PANTHER" id="PTHR23514:SF3">
    <property type="entry name" value="BYPASS OF STOP CODON PROTEIN 6"/>
    <property type="match status" value="1"/>
</dbReference>
<keyword evidence="5 7" id="KW-1133">Transmembrane helix</keyword>
<feature type="transmembrane region" description="Helical" evidence="7">
    <location>
        <begin position="97"/>
        <end position="114"/>
    </location>
</feature>
<organism evidence="8">
    <name type="scientific">bioreactor metagenome</name>
    <dbReference type="NCBI Taxonomy" id="1076179"/>
    <lineage>
        <taxon>unclassified sequences</taxon>
        <taxon>metagenomes</taxon>
        <taxon>ecological metagenomes</taxon>
    </lineage>
</organism>
<keyword evidence="4 7" id="KW-0812">Transmembrane</keyword>
<dbReference type="AlphaFoldDB" id="A0A645CSW4"/>
<comment type="caution">
    <text evidence="8">The sequence shown here is derived from an EMBL/GenBank/DDBJ whole genome shotgun (WGS) entry which is preliminary data.</text>
</comment>
<keyword evidence="3" id="KW-0813">Transport</keyword>
<dbReference type="Pfam" id="PF07690">
    <property type="entry name" value="MFS_1"/>
    <property type="match status" value="1"/>
</dbReference>